<evidence type="ECO:0000313" key="3">
    <source>
        <dbReference type="EMBL" id="EGZ06308.1"/>
    </source>
</evidence>
<dbReference type="EMBL" id="JH159164">
    <property type="protein sequence ID" value="EGZ06308.1"/>
    <property type="molecule type" value="Genomic_DNA"/>
</dbReference>
<dbReference type="RefSeq" id="XP_009538205.1">
    <property type="nucleotide sequence ID" value="XM_009539910.1"/>
</dbReference>
<evidence type="ECO:0000259" key="2">
    <source>
        <dbReference type="Pfam" id="PF03221"/>
    </source>
</evidence>
<dbReference type="GeneID" id="20648108"/>
<keyword evidence="1" id="KW-0238">DNA-binding</keyword>
<dbReference type="Gene3D" id="1.10.10.60">
    <property type="entry name" value="Homeodomain-like"/>
    <property type="match status" value="1"/>
</dbReference>
<feature type="domain" description="HTH CENPB-type" evidence="2">
    <location>
        <begin position="102"/>
        <end position="136"/>
    </location>
</feature>
<evidence type="ECO:0000256" key="1">
    <source>
        <dbReference type="ARBA" id="ARBA00023125"/>
    </source>
</evidence>
<dbReference type="AlphaFoldDB" id="G5ADQ5"/>
<proteinExistence type="predicted"/>
<keyword evidence="4" id="KW-1185">Reference proteome</keyword>
<reference evidence="3 4" key="1">
    <citation type="journal article" date="2006" name="Science">
        <title>Phytophthora genome sequences uncover evolutionary origins and mechanisms of pathogenesis.</title>
        <authorList>
            <person name="Tyler B.M."/>
            <person name="Tripathy S."/>
            <person name="Zhang X."/>
            <person name="Dehal P."/>
            <person name="Jiang R.H."/>
            <person name="Aerts A."/>
            <person name="Arredondo F.D."/>
            <person name="Baxter L."/>
            <person name="Bensasson D."/>
            <person name="Beynon J.L."/>
            <person name="Chapman J."/>
            <person name="Damasceno C.M."/>
            <person name="Dorrance A.E."/>
            <person name="Dou D."/>
            <person name="Dickerman A.W."/>
            <person name="Dubchak I.L."/>
            <person name="Garbelotto M."/>
            <person name="Gijzen M."/>
            <person name="Gordon S.G."/>
            <person name="Govers F."/>
            <person name="Grunwald N.J."/>
            <person name="Huang W."/>
            <person name="Ivors K.L."/>
            <person name="Jones R.W."/>
            <person name="Kamoun S."/>
            <person name="Krampis K."/>
            <person name="Lamour K.H."/>
            <person name="Lee M.K."/>
            <person name="McDonald W.H."/>
            <person name="Medina M."/>
            <person name="Meijer H.J."/>
            <person name="Nordberg E.K."/>
            <person name="Maclean D.J."/>
            <person name="Ospina-Giraldo M.D."/>
            <person name="Morris P.F."/>
            <person name="Phuntumart V."/>
            <person name="Putnam N.H."/>
            <person name="Rash S."/>
            <person name="Rose J.K."/>
            <person name="Sakihama Y."/>
            <person name="Salamov A.A."/>
            <person name="Savidor A."/>
            <person name="Scheuring C.F."/>
            <person name="Smith B.M."/>
            <person name="Sobral B.W."/>
            <person name="Terry A."/>
            <person name="Torto-Alalibo T.A."/>
            <person name="Win J."/>
            <person name="Xu Z."/>
            <person name="Zhang H."/>
            <person name="Grigoriev I.V."/>
            <person name="Rokhsar D.S."/>
            <person name="Boore J.L."/>
        </authorList>
    </citation>
    <scope>NUCLEOTIDE SEQUENCE [LARGE SCALE GENOMIC DNA]</scope>
    <source>
        <strain evidence="3 4">P6497</strain>
    </source>
</reference>
<dbReference type="InterPro" id="IPR006600">
    <property type="entry name" value="HTH_CenpB_DNA-bd_dom"/>
</dbReference>
<gene>
    <name evidence="3" type="ORF">PHYSODRAFT_341577</name>
</gene>
<dbReference type="InParanoid" id="G5ADQ5"/>
<organism evidence="3 4">
    <name type="scientific">Phytophthora sojae (strain P6497)</name>
    <name type="common">Soybean stem and root rot agent</name>
    <name type="synonym">Phytophthora megasperma f. sp. glycines</name>
    <dbReference type="NCBI Taxonomy" id="1094619"/>
    <lineage>
        <taxon>Eukaryota</taxon>
        <taxon>Sar</taxon>
        <taxon>Stramenopiles</taxon>
        <taxon>Oomycota</taxon>
        <taxon>Peronosporomycetes</taxon>
        <taxon>Peronosporales</taxon>
        <taxon>Peronosporaceae</taxon>
        <taxon>Phytophthora</taxon>
    </lineage>
</organism>
<dbReference type="KEGG" id="psoj:PHYSODRAFT_341577"/>
<dbReference type="GO" id="GO:0003677">
    <property type="term" value="F:DNA binding"/>
    <property type="evidence" value="ECO:0007669"/>
    <property type="project" value="UniProtKB-KW"/>
</dbReference>
<evidence type="ECO:0000313" key="4">
    <source>
        <dbReference type="Proteomes" id="UP000002640"/>
    </source>
</evidence>
<protein>
    <recommendedName>
        <fullName evidence="2">HTH CENPB-type domain-containing protein</fullName>
    </recommendedName>
</protein>
<name>G5ADQ5_PHYSP</name>
<dbReference type="Pfam" id="PF03221">
    <property type="entry name" value="HTH_Tnp_Tc5"/>
    <property type="match status" value="1"/>
</dbReference>
<dbReference type="SMR" id="G5ADQ5"/>
<sequence length="163" mass="18604">MRRGRQRVRGNGRQPTRFVYQAYSVAFKVEVLRHLDESQSMTATLDRYFSGISGAKKVISKAKPVYKWRRQLDSLEERARSGRLATQFRARPPGIGLTLPADVEERIVKWVNDFRCEGFPISPMMLKLQACEFAKKLISYPSTFRHPGSRGAVLPGVIGYHFA</sequence>
<accession>G5ADQ5</accession>
<dbReference type="Proteomes" id="UP000002640">
    <property type="component" value="Unassembled WGS sequence"/>
</dbReference>